<dbReference type="AlphaFoldDB" id="A0ABC9X1H8"/>
<gene>
    <name evidence="2" type="ORF">GRJ2_001608400</name>
</gene>
<organism evidence="2 3">
    <name type="scientific">Grus japonensis</name>
    <name type="common">Japanese crane</name>
    <name type="synonym">Red-crowned crane</name>
    <dbReference type="NCBI Taxonomy" id="30415"/>
    <lineage>
        <taxon>Eukaryota</taxon>
        <taxon>Metazoa</taxon>
        <taxon>Chordata</taxon>
        <taxon>Craniata</taxon>
        <taxon>Vertebrata</taxon>
        <taxon>Euteleostomi</taxon>
        <taxon>Archelosauria</taxon>
        <taxon>Archosauria</taxon>
        <taxon>Dinosauria</taxon>
        <taxon>Saurischia</taxon>
        <taxon>Theropoda</taxon>
        <taxon>Coelurosauria</taxon>
        <taxon>Aves</taxon>
        <taxon>Neognathae</taxon>
        <taxon>Neoaves</taxon>
        <taxon>Gruiformes</taxon>
        <taxon>Gruidae</taxon>
        <taxon>Grus</taxon>
    </lineage>
</organism>
<dbReference type="EMBL" id="BAAFJT010000006">
    <property type="protein sequence ID" value="GAB0191431.1"/>
    <property type="molecule type" value="Genomic_DNA"/>
</dbReference>
<proteinExistence type="predicted"/>
<evidence type="ECO:0000313" key="2">
    <source>
        <dbReference type="EMBL" id="GAB0191431.1"/>
    </source>
</evidence>
<keyword evidence="3" id="KW-1185">Reference proteome</keyword>
<accession>A0ABC9X1H8</accession>
<comment type="caution">
    <text evidence="2">The sequence shown here is derived from an EMBL/GenBank/DDBJ whole genome shotgun (WGS) entry which is preliminary data.</text>
</comment>
<dbReference type="Proteomes" id="UP001623348">
    <property type="component" value="Unassembled WGS sequence"/>
</dbReference>
<sequence>MWLCRKPSASLGRRDDCPSACPDNLALIFAGVPELHRKEIGMTKRDCQLWVGQRYKREREEKRREEKRREEKRREEEKKRRREEEKKRRREEEKKRRREEEKKRRREEEEKGREKQDPFALALTKVVLI</sequence>
<protein>
    <submittedName>
        <fullName evidence="2">Uncharacterized protein</fullName>
    </submittedName>
</protein>
<feature type="region of interest" description="Disordered" evidence="1">
    <location>
        <begin position="56"/>
        <end position="129"/>
    </location>
</feature>
<feature type="compositionally biased region" description="Basic and acidic residues" evidence="1">
    <location>
        <begin position="56"/>
        <end position="117"/>
    </location>
</feature>
<evidence type="ECO:0000313" key="3">
    <source>
        <dbReference type="Proteomes" id="UP001623348"/>
    </source>
</evidence>
<reference evidence="2 3" key="1">
    <citation type="submission" date="2024-06" db="EMBL/GenBank/DDBJ databases">
        <title>The draft genome of Grus japonensis, version 3.</title>
        <authorList>
            <person name="Nabeshima K."/>
            <person name="Suzuki S."/>
            <person name="Onuma M."/>
        </authorList>
    </citation>
    <scope>NUCLEOTIDE SEQUENCE [LARGE SCALE GENOMIC DNA]</scope>
    <source>
        <strain evidence="2 3">451A</strain>
    </source>
</reference>
<evidence type="ECO:0000256" key="1">
    <source>
        <dbReference type="SAM" id="MobiDB-lite"/>
    </source>
</evidence>
<name>A0ABC9X1H8_GRUJA</name>